<protein>
    <submittedName>
        <fullName evidence="1">Uncharacterized protein</fullName>
    </submittedName>
</protein>
<evidence type="ECO:0000313" key="2">
    <source>
        <dbReference type="Proteomes" id="UP000288168"/>
    </source>
</evidence>
<comment type="caution">
    <text evidence="1">The sequence shown here is derived from an EMBL/GenBank/DDBJ whole genome shotgun (WGS) entry which is preliminary data.</text>
</comment>
<gene>
    <name evidence="1" type="ORF">CEP54_010450</name>
</gene>
<dbReference type="AlphaFoldDB" id="A0A428PJY1"/>
<keyword evidence="2" id="KW-1185">Reference proteome</keyword>
<dbReference type="Proteomes" id="UP000288168">
    <property type="component" value="Unassembled WGS sequence"/>
</dbReference>
<organism evidence="1 2">
    <name type="scientific">Fusarium duplospermum</name>
    <dbReference type="NCBI Taxonomy" id="1325734"/>
    <lineage>
        <taxon>Eukaryota</taxon>
        <taxon>Fungi</taxon>
        <taxon>Dikarya</taxon>
        <taxon>Ascomycota</taxon>
        <taxon>Pezizomycotina</taxon>
        <taxon>Sordariomycetes</taxon>
        <taxon>Hypocreomycetidae</taxon>
        <taxon>Hypocreales</taxon>
        <taxon>Nectriaceae</taxon>
        <taxon>Fusarium</taxon>
        <taxon>Fusarium solani species complex</taxon>
    </lineage>
</organism>
<reference evidence="1 2" key="1">
    <citation type="submission" date="2017-06" db="EMBL/GenBank/DDBJ databases">
        <title>Comparative genomic analysis of Ambrosia Fusariam Clade fungi.</title>
        <authorList>
            <person name="Stajich J.E."/>
            <person name="Carrillo J."/>
            <person name="Kijimoto T."/>
            <person name="Eskalen A."/>
            <person name="O'Donnell K."/>
            <person name="Kasson M."/>
        </authorList>
    </citation>
    <scope>NUCLEOTIDE SEQUENCE [LARGE SCALE GENOMIC DNA]</scope>
    <source>
        <strain evidence="1 2">NRRL62584</strain>
    </source>
</reference>
<name>A0A428PJY1_9HYPO</name>
<accession>A0A428PJY1</accession>
<evidence type="ECO:0000313" key="1">
    <source>
        <dbReference type="EMBL" id="RSL53339.1"/>
    </source>
</evidence>
<proteinExistence type="predicted"/>
<sequence>MEQLRVVRYVPRSNILSPSRQDRTAFPPLPLALPSPSSGSQQILSIEKPLLPCLTAPLPLPLYPASSFLPVRVILSFEQPAVCAAERERGFCSIGKKGDRTKSFPAIS</sequence>
<dbReference type="EMBL" id="NKCI01000124">
    <property type="protein sequence ID" value="RSL53339.1"/>
    <property type="molecule type" value="Genomic_DNA"/>
</dbReference>